<evidence type="ECO:0008006" key="2">
    <source>
        <dbReference type="Google" id="ProtNLM"/>
    </source>
</evidence>
<dbReference type="RefSeq" id="YP_009532714.1">
    <property type="nucleotide sequence ID" value="NC_039766.1"/>
</dbReference>
<name>A0A386B0W1_9CHLO</name>
<accession>A0A386B0W1</accession>
<evidence type="ECO:0000313" key="1">
    <source>
        <dbReference type="EMBL" id="AYC65283.1"/>
    </source>
</evidence>
<dbReference type="EMBL" id="MH591108">
    <property type="protein sequence ID" value="AYC65283.1"/>
    <property type="molecule type" value="Genomic_DNA"/>
</dbReference>
<geneLocation type="chloroplast" evidence="1"/>
<dbReference type="GeneID" id="38334286"/>
<organism evidence="1">
    <name type="scientific">Pedobesia claviformis</name>
    <dbReference type="NCBI Taxonomy" id="2364088"/>
    <lineage>
        <taxon>Eukaryota</taxon>
        <taxon>Viridiplantae</taxon>
        <taxon>Chlorophyta</taxon>
        <taxon>core chlorophytes</taxon>
        <taxon>Ulvophyceae</taxon>
        <taxon>TCBD clade</taxon>
        <taxon>Bryopsidales</taxon>
        <taxon>Bryopsidineae</taxon>
        <taxon>Derbesiaceae</taxon>
        <taxon>Pedobesia</taxon>
    </lineage>
</organism>
<sequence>MSWHEMDCSKIFSQYNSYQSNLYCLCYGPRKIRHYQRFILKSFKNQILLIYLFLDLNSFNDLPNKFCQSKLYLLSTFQEYKKLSIDISLLNSINYRFFIRYQLKQLIVVLAYLPIYIKLTSVFSNDILKITNRNGYLSCLANTFQYGHFVHLFSFKPKFTKCLKYWYFKNILIELPVLMIWFFESALQNQSSLSVNLVRETYITLEECLILTYLSYTFRLLKEPILRYKNVFLGTSNSFIALKKHSHSLMNCAVVDLIYSKVKPLADSLYLFGWCFQKKNSRLTIDVLYKNVVSHQHEIIKILQSSGILPIDKVIRLLNIKIWLWKHFYFISAHNPSLNLFLNRYLLYRLFYFIKKRYKKKSVNWILTHFFQLQQPYYIFRIHHTLLLSYNL</sequence>
<gene>
    <name evidence="1" type="primary">orf392</name>
</gene>
<proteinExistence type="predicted"/>
<reference evidence="1" key="2">
    <citation type="journal article" date="2019" name="Mol. Phylogenet. Evol.">
        <title>Reassessment of the classification of bryopsidales (chlorophyta) based on chloroplast phylogenomic analyses.</title>
        <authorList>
            <person name="Cremen M.C."/>
            <person name="Leliaert F."/>
            <person name="West J."/>
            <person name="Lam D.W."/>
            <person name="Shimada S."/>
            <person name="Lopez-Bautista J.M."/>
            <person name="Verbruggen H."/>
        </authorList>
    </citation>
    <scope>NUCLEOTIDE SEQUENCE</scope>
</reference>
<keyword evidence="1" id="KW-0934">Plastid</keyword>
<protein>
    <recommendedName>
        <fullName evidence="2">Maturase K</fullName>
    </recommendedName>
</protein>
<reference evidence="1" key="1">
    <citation type="submission" date="2018-07" db="EMBL/GenBank/DDBJ databases">
        <authorList>
            <person name="Quirk P.G."/>
            <person name="Krulwich T.A."/>
        </authorList>
    </citation>
    <scope>NUCLEOTIDE SEQUENCE</scope>
</reference>
<keyword evidence="1" id="KW-0150">Chloroplast</keyword>
<dbReference type="AlphaFoldDB" id="A0A386B0W1"/>